<dbReference type="PANTHER" id="PTHR47959:SF1">
    <property type="entry name" value="ATP-DEPENDENT RNA HELICASE DBPA"/>
    <property type="match status" value="1"/>
</dbReference>
<evidence type="ECO:0000256" key="3">
    <source>
        <dbReference type="ARBA" id="ARBA00022806"/>
    </source>
</evidence>
<dbReference type="SMART" id="SM00490">
    <property type="entry name" value="HELICc"/>
    <property type="match status" value="1"/>
</dbReference>
<dbReference type="GO" id="GO:0003724">
    <property type="term" value="F:RNA helicase activity"/>
    <property type="evidence" value="ECO:0007669"/>
    <property type="project" value="TreeGrafter"/>
</dbReference>
<dbReference type="InterPro" id="IPR027417">
    <property type="entry name" value="P-loop_NTPase"/>
</dbReference>
<accession>A0A914YVH9</accession>
<proteinExistence type="predicted"/>
<reference evidence="7" key="1">
    <citation type="submission" date="2022-11" db="UniProtKB">
        <authorList>
            <consortium name="WormBaseParasite"/>
        </authorList>
    </citation>
    <scope>IDENTIFICATION</scope>
</reference>
<dbReference type="GO" id="GO:0005829">
    <property type="term" value="C:cytosol"/>
    <property type="evidence" value="ECO:0007669"/>
    <property type="project" value="TreeGrafter"/>
</dbReference>
<evidence type="ECO:0000313" key="6">
    <source>
        <dbReference type="Proteomes" id="UP000887577"/>
    </source>
</evidence>
<dbReference type="PROSITE" id="PS51194">
    <property type="entry name" value="HELICASE_CTER"/>
    <property type="match status" value="1"/>
</dbReference>
<keyword evidence="3" id="KW-0347">Helicase</keyword>
<dbReference type="Gene3D" id="3.40.50.300">
    <property type="entry name" value="P-loop containing nucleotide triphosphate hydrolases"/>
    <property type="match status" value="1"/>
</dbReference>
<feature type="domain" description="Helicase C-terminal" evidence="5">
    <location>
        <begin position="1"/>
        <end position="121"/>
    </location>
</feature>
<keyword evidence="2" id="KW-0378">Hydrolase</keyword>
<dbReference type="Proteomes" id="UP000887577">
    <property type="component" value="Unplaced"/>
</dbReference>
<keyword evidence="1" id="KW-0547">Nucleotide-binding</keyword>
<dbReference type="InterPro" id="IPR001650">
    <property type="entry name" value="Helicase_C-like"/>
</dbReference>
<dbReference type="CDD" id="cd18787">
    <property type="entry name" value="SF2_C_DEAD"/>
    <property type="match status" value="1"/>
</dbReference>
<dbReference type="InterPro" id="IPR050079">
    <property type="entry name" value="DEAD_box_RNA_helicase"/>
</dbReference>
<dbReference type="GO" id="GO:0005524">
    <property type="term" value="F:ATP binding"/>
    <property type="evidence" value="ECO:0007669"/>
    <property type="project" value="UniProtKB-KW"/>
</dbReference>
<sequence>MQILIFQEQAGIPVIPLSGIRAQNLREEAIREFRDNNVSVLTVTDIASRGIDIKDVDVVINFDMPLNYTTYVHRVGRAGRIRNGKSFSFVVPESDGSVVIELKKAMEAAGHEIPQSLNNVIDQCIIAESGLQPTGFGNGFKKQTNATVPAAVDKSKEAPSAAVCHFI</sequence>
<dbReference type="Pfam" id="PF00271">
    <property type="entry name" value="Helicase_C"/>
    <property type="match status" value="1"/>
</dbReference>
<evidence type="ECO:0000256" key="1">
    <source>
        <dbReference type="ARBA" id="ARBA00022741"/>
    </source>
</evidence>
<protein>
    <submittedName>
        <fullName evidence="7">Helicase C-terminal domain-containing protein</fullName>
    </submittedName>
</protein>
<evidence type="ECO:0000256" key="4">
    <source>
        <dbReference type="ARBA" id="ARBA00022840"/>
    </source>
</evidence>
<organism evidence="6 7">
    <name type="scientific">Panagrolaimus superbus</name>
    <dbReference type="NCBI Taxonomy" id="310955"/>
    <lineage>
        <taxon>Eukaryota</taxon>
        <taxon>Metazoa</taxon>
        <taxon>Ecdysozoa</taxon>
        <taxon>Nematoda</taxon>
        <taxon>Chromadorea</taxon>
        <taxon>Rhabditida</taxon>
        <taxon>Tylenchina</taxon>
        <taxon>Panagrolaimomorpha</taxon>
        <taxon>Panagrolaimoidea</taxon>
        <taxon>Panagrolaimidae</taxon>
        <taxon>Panagrolaimus</taxon>
    </lineage>
</organism>
<evidence type="ECO:0000313" key="7">
    <source>
        <dbReference type="WBParaSite" id="PSU_v2.g459.t1"/>
    </source>
</evidence>
<dbReference type="WBParaSite" id="PSU_v2.g459.t1">
    <property type="protein sequence ID" value="PSU_v2.g459.t1"/>
    <property type="gene ID" value="PSU_v2.g459"/>
</dbReference>
<evidence type="ECO:0000256" key="2">
    <source>
        <dbReference type="ARBA" id="ARBA00022801"/>
    </source>
</evidence>
<keyword evidence="4" id="KW-0067">ATP-binding</keyword>
<dbReference type="SUPFAM" id="SSF52540">
    <property type="entry name" value="P-loop containing nucleoside triphosphate hydrolases"/>
    <property type="match status" value="1"/>
</dbReference>
<name>A0A914YVH9_9BILA</name>
<dbReference type="AlphaFoldDB" id="A0A914YVH9"/>
<keyword evidence="6" id="KW-1185">Reference proteome</keyword>
<dbReference type="GO" id="GO:0016787">
    <property type="term" value="F:hydrolase activity"/>
    <property type="evidence" value="ECO:0007669"/>
    <property type="project" value="UniProtKB-KW"/>
</dbReference>
<evidence type="ECO:0000259" key="5">
    <source>
        <dbReference type="PROSITE" id="PS51194"/>
    </source>
</evidence>
<dbReference type="PANTHER" id="PTHR47959">
    <property type="entry name" value="ATP-DEPENDENT RNA HELICASE RHLE-RELATED"/>
    <property type="match status" value="1"/>
</dbReference>